<evidence type="ECO:0000313" key="1">
    <source>
        <dbReference type="EMBL" id="KAK2020424.1"/>
    </source>
</evidence>
<evidence type="ECO:0000313" key="2">
    <source>
        <dbReference type="Proteomes" id="UP001232148"/>
    </source>
</evidence>
<comment type="caution">
    <text evidence="1">The sequence shown here is derived from an EMBL/GenBank/DDBJ whole genome shotgun (WGS) entry which is preliminary data.</text>
</comment>
<gene>
    <name evidence="1" type="ORF">LX32DRAFT_329848</name>
</gene>
<dbReference type="Proteomes" id="UP001232148">
    <property type="component" value="Unassembled WGS sequence"/>
</dbReference>
<reference evidence="1" key="1">
    <citation type="submission" date="2021-06" db="EMBL/GenBank/DDBJ databases">
        <title>Comparative genomics, transcriptomics and evolutionary studies reveal genomic signatures of adaptation to plant cell wall in hemibiotrophic fungi.</title>
        <authorList>
            <consortium name="DOE Joint Genome Institute"/>
            <person name="Baroncelli R."/>
            <person name="Diaz J.F."/>
            <person name="Benocci T."/>
            <person name="Peng M."/>
            <person name="Battaglia E."/>
            <person name="Haridas S."/>
            <person name="Andreopoulos W."/>
            <person name="Labutti K."/>
            <person name="Pangilinan J."/>
            <person name="Floch G.L."/>
            <person name="Makela M.R."/>
            <person name="Henrissat B."/>
            <person name="Grigoriev I.V."/>
            <person name="Crouch J.A."/>
            <person name="De Vries R.P."/>
            <person name="Sukno S.A."/>
            <person name="Thon M.R."/>
        </authorList>
    </citation>
    <scope>NUCLEOTIDE SEQUENCE</scope>
    <source>
        <strain evidence="1">MAFF235873</strain>
    </source>
</reference>
<dbReference type="EMBL" id="MU843260">
    <property type="protein sequence ID" value="KAK2020424.1"/>
    <property type="molecule type" value="Genomic_DNA"/>
</dbReference>
<name>A0AAD9H2S5_9PEZI</name>
<dbReference type="AlphaFoldDB" id="A0AAD9H2S5"/>
<accession>A0AAD9H2S5</accession>
<organism evidence="1 2">
    <name type="scientific">Colletotrichum zoysiae</name>
    <dbReference type="NCBI Taxonomy" id="1216348"/>
    <lineage>
        <taxon>Eukaryota</taxon>
        <taxon>Fungi</taxon>
        <taxon>Dikarya</taxon>
        <taxon>Ascomycota</taxon>
        <taxon>Pezizomycotina</taxon>
        <taxon>Sordariomycetes</taxon>
        <taxon>Hypocreomycetidae</taxon>
        <taxon>Glomerellales</taxon>
        <taxon>Glomerellaceae</taxon>
        <taxon>Colletotrichum</taxon>
        <taxon>Colletotrichum graminicola species complex</taxon>
    </lineage>
</organism>
<protein>
    <submittedName>
        <fullName evidence="1">Uncharacterized protein</fullName>
    </submittedName>
</protein>
<proteinExistence type="predicted"/>
<keyword evidence="2" id="KW-1185">Reference proteome</keyword>
<sequence>MGRRREKKGGCTCRVPGKETSRLRKPRARARVCVCVCVCVQTKRATSAVTSRMTKLPFVSCRRGTETTMRMMMGFTQRDQGTSCGKKRLVVVPKKDEEGNFRGM</sequence>